<geneLocation type="plasmid" evidence="1 2">
    <name>pSA2</name>
</geneLocation>
<dbReference type="RefSeq" id="WP_069710145.1">
    <property type="nucleotide sequence ID" value="NZ_CP017077.1"/>
</dbReference>
<dbReference type="SUPFAM" id="SSF47413">
    <property type="entry name" value="lambda repressor-like DNA-binding domains"/>
    <property type="match status" value="1"/>
</dbReference>
<protein>
    <submittedName>
        <fullName evidence="1">Transcriptional regulator</fullName>
    </submittedName>
</protein>
<sequence>MPALSKVVAPVPERLEQVRQVSGRLIEERRKHSHITQRQLSISTGIGVRWLREIEAGNPCSTFDNHLRCAFALGLGASHLFVPLLFMEHEVKFPLALLLDDPGDLDEHCIASIGDYYVASVARQLRPGPAIARSPVIDLEGP</sequence>
<reference evidence="2" key="1">
    <citation type="journal article" date="2017" name="J. Biotechnol.">
        <title>Complete genome sequence of Novosphingobium resinovorum SA1, a versatile xenobiotic-degrading bacterium capable of utilizing sulfanilic acid.</title>
        <authorList>
            <person name="Hegedus B."/>
            <person name="Kos P.B."/>
            <person name="Balint B."/>
            <person name="Maroti G."/>
            <person name="Gan H.M."/>
            <person name="Perei K."/>
            <person name="Rakhely G."/>
        </authorList>
    </citation>
    <scope>NUCLEOTIDE SEQUENCE [LARGE SCALE GENOMIC DNA]</scope>
    <source>
        <strain evidence="2">SA1</strain>
    </source>
</reference>
<dbReference type="InterPro" id="IPR010982">
    <property type="entry name" value="Lambda_DNA-bd_dom_sf"/>
</dbReference>
<evidence type="ECO:0000313" key="1">
    <source>
        <dbReference type="EMBL" id="AOR80899.1"/>
    </source>
</evidence>
<organism evidence="1 2">
    <name type="scientific">Novosphingobium resinovorum</name>
    <dbReference type="NCBI Taxonomy" id="158500"/>
    <lineage>
        <taxon>Bacteria</taxon>
        <taxon>Pseudomonadati</taxon>
        <taxon>Pseudomonadota</taxon>
        <taxon>Alphaproteobacteria</taxon>
        <taxon>Sphingomonadales</taxon>
        <taxon>Sphingomonadaceae</taxon>
        <taxon>Novosphingobium</taxon>
    </lineage>
</organism>
<dbReference type="Proteomes" id="UP000094626">
    <property type="component" value="Plasmid pSA2"/>
</dbReference>
<name>A0A1D8AFM7_9SPHN</name>
<keyword evidence="1" id="KW-0614">Plasmid</keyword>
<dbReference type="Gene3D" id="1.10.260.40">
    <property type="entry name" value="lambda repressor-like DNA-binding domains"/>
    <property type="match status" value="1"/>
</dbReference>
<dbReference type="EMBL" id="CP017077">
    <property type="protein sequence ID" value="AOR80899.1"/>
    <property type="molecule type" value="Genomic_DNA"/>
</dbReference>
<proteinExistence type="predicted"/>
<dbReference type="GO" id="GO:0003677">
    <property type="term" value="F:DNA binding"/>
    <property type="evidence" value="ECO:0007669"/>
    <property type="project" value="InterPro"/>
</dbReference>
<dbReference type="InterPro" id="IPR001387">
    <property type="entry name" value="Cro/C1-type_HTH"/>
</dbReference>
<keyword evidence="2" id="KW-1185">Reference proteome</keyword>
<dbReference type="CDD" id="cd00093">
    <property type="entry name" value="HTH_XRE"/>
    <property type="match status" value="1"/>
</dbReference>
<gene>
    <name evidence="1" type="ORF">BES08_29350</name>
</gene>
<accession>A0A1D8AFM7</accession>
<dbReference type="OrthoDB" id="7471477at2"/>
<evidence type="ECO:0000313" key="2">
    <source>
        <dbReference type="Proteomes" id="UP000094626"/>
    </source>
</evidence>
<dbReference type="AlphaFoldDB" id="A0A1D8AFM7"/>
<dbReference type="KEGG" id="nre:BES08_29350"/>